<dbReference type="EMBL" id="BPLR01001281">
    <property type="protein sequence ID" value="GIZ01309.1"/>
    <property type="molecule type" value="Genomic_DNA"/>
</dbReference>
<dbReference type="Proteomes" id="UP001054945">
    <property type="component" value="Unassembled WGS sequence"/>
</dbReference>
<comment type="caution">
    <text evidence="1">The sequence shown here is derived from an EMBL/GenBank/DDBJ whole genome shotgun (WGS) entry which is preliminary data.</text>
</comment>
<dbReference type="AlphaFoldDB" id="A0AAV4Y340"/>
<organism evidence="1 2">
    <name type="scientific">Caerostris extrusa</name>
    <name type="common">Bark spider</name>
    <name type="synonym">Caerostris bankana</name>
    <dbReference type="NCBI Taxonomy" id="172846"/>
    <lineage>
        <taxon>Eukaryota</taxon>
        <taxon>Metazoa</taxon>
        <taxon>Ecdysozoa</taxon>
        <taxon>Arthropoda</taxon>
        <taxon>Chelicerata</taxon>
        <taxon>Arachnida</taxon>
        <taxon>Araneae</taxon>
        <taxon>Araneomorphae</taxon>
        <taxon>Entelegynae</taxon>
        <taxon>Araneoidea</taxon>
        <taxon>Araneidae</taxon>
        <taxon>Caerostris</taxon>
    </lineage>
</organism>
<keyword evidence="2" id="KW-1185">Reference proteome</keyword>
<gene>
    <name evidence="1" type="ORF">CEXT_434211</name>
</gene>
<proteinExistence type="predicted"/>
<accession>A0AAV4Y340</accession>
<evidence type="ECO:0000313" key="1">
    <source>
        <dbReference type="EMBL" id="GIZ01309.1"/>
    </source>
</evidence>
<sequence>MIQFENGGSWFEILEIDKSKTSISPLGKSVSLIISPLGSRTGKEYILDEPLRCFYGSVPSTLWWQNFKHCNFPLPLLLFTRCGFVALLSSCVHFRLFRLGPTA</sequence>
<protein>
    <submittedName>
        <fullName evidence="1">Uncharacterized protein</fullName>
    </submittedName>
</protein>
<reference evidence="1 2" key="1">
    <citation type="submission" date="2021-06" db="EMBL/GenBank/DDBJ databases">
        <title>Caerostris extrusa draft genome.</title>
        <authorList>
            <person name="Kono N."/>
            <person name="Arakawa K."/>
        </authorList>
    </citation>
    <scope>NUCLEOTIDE SEQUENCE [LARGE SCALE GENOMIC DNA]</scope>
</reference>
<evidence type="ECO:0000313" key="2">
    <source>
        <dbReference type="Proteomes" id="UP001054945"/>
    </source>
</evidence>
<name>A0AAV4Y340_CAEEX</name>